<evidence type="ECO:0000313" key="4">
    <source>
        <dbReference type="EMBL" id="GAA1526757.1"/>
    </source>
</evidence>
<feature type="domain" description="Transposase IS116/IS110/IS902 C-terminal" evidence="3">
    <location>
        <begin position="239"/>
        <end position="316"/>
    </location>
</feature>
<dbReference type="InterPro" id="IPR047650">
    <property type="entry name" value="Transpos_IS110"/>
</dbReference>
<gene>
    <name evidence="4" type="ORF">GCM10009690_32510</name>
</gene>
<evidence type="ECO:0000259" key="3">
    <source>
        <dbReference type="Pfam" id="PF02371"/>
    </source>
</evidence>
<comment type="caution">
    <text evidence="4">The sequence shown here is derived from an EMBL/GenBank/DDBJ whole genome shotgun (WGS) entry which is preliminary data.</text>
</comment>
<protein>
    <submittedName>
        <fullName evidence="4">IS110 family transposase</fullName>
    </submittedName>
</protein>
<dbReference type="NCBIfam" id="NF033542">
    <property type="entry name" value="transpos_IS110"/>
    <property type="match status" value="1"/>
</dbReference>
<dbReference type="InterPro" id="IPR002525">
    <property type="entry name" value="Transp_IS110-like_N"/>
</dbReference>
<evidence type="ECO:0000313" key="5">
    <source>
        <dbReference type="Proteomes" id="UP001500177"/>
    </source>
</evidence>
<accession>A0ABN2ATF8</accession>
<feature type="domain" description="Transposase IS110-like N-terminal" evidence="2">
    <location>
        <begin position="12"/>
        <end position="164"/>
    </location>
</feature>
<dbReference type="Pfam" id="PF02371">
    <property type="entry name" value="Transposase_20"/>
    <property type="match status" value="1"/>
</dbReference>
<dbReference type="EMBL" id="BAAALX010000027">
    <property type="protein sequence ID" value="GAA1526757.1"/>
    <property type="molecule type" value="Genomic_DNA"/>
</dbReference>
<proteinExistence type="predicted"/>
<keyword evidence="1" id="KW-0175">Coiled coil</keyword>
<reference evidence="4 5" key="1">
    <citation type="journal article" date="2019" name="Int. J. Syst. Evol. Microbiol.">
        <title>The Global Catalogue of Microorganisms (GCM) 10K type strain sequencing project: providing services to taxonomists for standard genome sequencing and annotation.</title>
        <authorList>
            <consortium name="The Broad Institute Genomics Platform"/>
            <consortium name="The Broad Institute Genome Sequencing Center for Infectious Disease"/>
            <person name="Wu L."/>
            <person name="Ma J."/>
        </authorList>
    </citation>
    <scope>NUCLEOTIDE SEQUENCE [LARGE SCALE GENOMIC DNA]</scope>
    <source>
        <strain evidence="4 5">JCM 13318</strain>
    </source>
</reference>
<dbReference type="Proteomes" id="UP001500177">
    <property type="component" value="Unassembled WGS sequence"/>
</dbReference>
<dbReference type="PANTHER" id="PTHR33055:SF16">
    <property type="entry name" value="TRANSPOSASE FOR INSERTION SEQUENCE ELEMENT IS1547"/>
    <property type="match status" value="1"/>
</dbReference>
<evidence type="ECO:0000256" key="1">
    <source>
        <dbReference type="SAM" id="Coils"/>
    </source>
</evidence>
<dbReference type="Pfam" id="PF01548">
    <property type="entry name" value="DEDD_Tnp_IS110"/>
    <property type="match status" value="1"/>
</dbReference>
<organism evidence="4 5">
    <name type="scientific">Brevibacterium permense</name>
    <dbReference type="NCBI Taxonomy" id="234834"/>
    <lineage>
        <taxon>Bacteria</taxon>
        <taxon>Bacillati</taxon>
        <taxon>Actinomycetota</taxon>
        <taxon>Actinomycetes</taxon>
        <taxon>Micrococcales</taxon>
        <taxon>Brevibacteriaceae</taxon>
        <taxon>Brevibacterium</taxon>
    </lineage>
</organism>
<sequence length="355" mass="39279">MTIISHLYAFVVGVDTHAKNHVYSVLTHTGEHVDTATFPTTKAGLKRALAWVGRRTRGDLDTLWVIEGIGTYGAILADHVADAGYTVAEAASMNARDRHATGKDDRIDARRIAGAVLPLDESRLRFPRQADGPRQGLRILVKARESMTQEKTRTINALTALLRTHDLGMDARRKLSVVKIQTVAKWRLRNESVALSEARREAIRLAKRVVELEADIKDYATRIEALVKDSPGAVLLAESGIGPISAAVFYLAWSHHGRVRSEAAFAKLAGVCPIPASSGNVVRFRLNRSGDRRLNSALYMVAITRLSHHQRSQEYMAKRLGEGKTKKETIRCMKRHVARSVYRILEATKPIGQAA</sequence>
<feature type="coiled-coil region" evidence="1">
    <location>
        <begin position="195"/>
        <end position="229"/>
    </location>
</feature>
<evidence type="ECO:0000259" key="2">
    <source>
        <dbReference type="Pfam" id="PF01548"/>
    </source>
</evidence>
<dbReference type="PANTHER" id="PTHR33055">
    <property type="entry name" value="TRANSPOSASE FOR INSERTION SEQUENCE ELEMENT IS1111A"/>
    <property type="match status" value="1"/>
</dbReference>
<dbReference type="InterPro" id="IPR003346">
    <property type="entry name" value="Transposase_20"/>
</dbReference>
<keyword evidence="5" id="KW-1185">Reference proteome</keyword>
<name>A0ABN2ATF8_9MICO</name>
<dbReference type="RefSeq" id="WP_173158020.1">
    <property type="nucleotide sequence ID" value="NZ_BAAALX010000027.1"/>
</dbReference>